<dbReference type="RefSeq" id="WP_363797099.1">
    <property type="nucleotide sequence ID" value="NZ_CP159925.1"/>
</dbReference>
<accession>A0AAU8MP33</accession>
<dbReference type="EMBL" id="CP159925">
    <property type="protein sequence ID" value="XCO74241.1"/>
    <property type="molecule type" value="Genomic_DNA"/>
</dbReference>
<dbReference type="SUPFAM" id="SSF53335">
    <property type="entry name" value="S-adenosyl-L-methionine-dependent methyltransferases"/>
    <property type="match status" value="1"/>
</dbReference>
<keyword evidence="2" id="KW-0808">Transferase</keyword>
<organism evidence="2">
    <name type="scientific">Lysobacter firmicutimachus</name>
    <dbReference type="NCBI Taxonomy" id="1792846"/>
    <lineage>
        <taxon>Bacteria</taxon>
        <taxon>Pseudomonadati</taxon>
        <taxon>Pseudomonadota</taxon>
        <taxon>Gammaproteobacteria</taxon>
        <taxon>Lysobacterales</taxon>
        <taxon>Lysobacteraceae</taxon>
        <taxon>Lysobacter</taxon>
    </lineage>
</organism>
<dbReference type="CDD" id="cd02440">
    <property type="entry name" value="AdoMet_MTases"/>
    <property type="match status" value="1"/>
</dbReference>
<feature type="domain" description="Methyltransferase" evidence="1">
    <location>
        <begin position="56"/>
        <end position="152"/>
    </location>
</feature>
<dbReference type="AlphaFoldDB" id="A0AAU8MP33"/>
<dbReference type="PANTHER" id="PTHR43591:SF24">
    <property type="entry name" value="2-METHOXY-6-POLYPRENYL-1,4-BENZOQUINOL METHYLASE, MITOCHONDRIAL"/>
    <property type="match status" value="1"/>
</dbReference>
<keyword evidence="2" id="KW-0489">Methyltransferase</keyword>
<dbReference type="Gene3D" id="3.40.50.150">
    <property type="entry name" value="Vaccinia Virus protein VP39"/>
    <property type="match status" value="1"/>
</dbReference>
<protein>
    <submittedName>
        <fullName evidence="2">Methyltransferase domain-containing protein</fullName>
    </submittedName>
</protein>
<dbReference type="PANTHER" id="PTHR43591">
    <property type="entry name" value="METHYLTRANSFERASE"/>
    <property type="match status" value="1"/>
</dbReference>
<dbReference type="GO" id="GO:0032259">
    <property type="term" value="P:methylation"/>
    <property type="evidence" value="ECO:0007669"/>
    <property type="project" value="UniProtKB-KW"/>
</dbReference>
<proteinExistence type="predicted"/>
<evidence type="ECO:0000259" key="1">
    <source>
        <dbReference type="Pfam" id="PF13649"/>
    </source>
</evidence>
<name>A0AAU8MP33_9GAMM</name>
<dbReference type="Pfam" id="PF13649">
    <property type="entry name" value="Methyltransf_25"/>
    <property type="match status" value="1"/>
</dbReference>
<reference evidence="2" key="1">
    <citation type="submission" date="2024-06" db="EMBL/GenBank/DDBJ databases">
        <authorList>
            <person name="Li S."/>
        </authorList>
    </citation>
    <scope>NUCLEOTIDE SEQUENCE</scope>
    <source>
        <strain evidence="2">SR10</strain>
    </source>
</reference>
<sequence>MSAESDRPMHHDEEQRRQWDAVAAGWRKWWPTIEGGAQRVSLRMLELAQVRPGQRVLDLATGIGEPALSAARCVGPSGRVVATDFSPRMLDIAQERAAAQGLANVEFIQADAATLDVAGARFDAILCRWGVTSLPDPPGALAAIRRLLVSDGWFVTAVWPSGAQGRPMASLAAAVAQEMFGLPPSASDASPSCSPARVALQETMRRAGFRDVHSEEMTMPLEFSSAADCGRYLMDVSPEFSALLGDRPLAQRAEFGRRLGERLQPYATAGGAVRIPNLTICAAGRR</sequence>
<dbReference type="GO" id="GO:0008168">
    <property type="term" value="F:methyltransferase activity"/>
    <property type="evidence" value="ECO:0007669"/>
    <property type="project" value="UniProtKB-KW"/>
</dbReference>
<dbReference type="InterPro" id="IPR041698">
    <property type="entry name" value="Methyltransf_25"/>
</dbReference>
<dbReference type="InterPro" id="IPR029063">
    <property type="entry name" value="SAM-dependent_MTases_sf"/>
</dbReference>
<gene>
    <name evidence="2" type="ORF">ABU614_17940</name>
</gene>
<evidence type="ECO:0000313" key="2">
    <source>
        <dbReference type="EMBL" id="XCO74241.1"/>
    </source>
</evidence>